<feature type="region of interest" description="Disordered" evidence="1">
    <location>
        <begin position="1"/>
        <end position="56"/>
    </location>
</feature>
<proteinExistence type="predicted"/>
<evidence type="ECO:0000313" key="3">
    <source>
        <dbReference type="Proteomes" id="UP001458415"/>
    </source>
</evidence>
<sequence>AGGSVYALMRSGGSDDNKGGPGPSVTVTAPTTAGSTDPGPSPTPSRPDSSAPTDGVIPTAYLGTWTTTITNDLGANPRNLTISQGGVGDTVLTLVADGPLRGGGTYHCVFRAELTRQPVDGGPLEIGPSDLTVGRGTPGCKPGEATQVSLLSDGSLRRVNTTTGDQLTYTKE</sequence>
<name>A0ABV1WFB0_9ACTN</name>
<comment type="caution">
    <text evidence="2">The sequence shown here is derived from an EMBL/GenBank/DDBJ whole genome shotgun (WGS) entry which is preliminary data.</text>
</comment>
<keyword evidence="2" id="KW-0723">Serine/threonine-protein kinase</keyword>
<gene>
    <name evidence="2" type="ORF">ABT317_39475</name>
</gene>
<dbReference type="EMBL" id="JBEPCU010001174">
    <property type="protein sequence ID" value="MER6982886.1"/>
    <property type="molecule type" value="Genomic_DNA"/>
</dbReference>
<dbReference type="Proteomes" id="UP001458415">
    <property type="component" value="Unassembled WGS sequence"/>
</dbReference>
<protein>
    <submittedName>
        <fullName evidence="2">Serine/threonine protein kinase</fullName>
    </submittedName>
</protein>
<feature type="compositionally biased region" description="Low complexity" evidence="1">
    <location>
        <begin position="28"/>
        <end position="38"/>
    </location>
</feature>
<feature type="non-terminal residue" evidence="2">
    <location>
        <position position="1"/>
    </location>
</feature>
<accession>A0ABV1WFB0</accession>
<reference evidence="2 3" key="1">
    <citation type="submission" date="2024-06" db="EMBL/GenBank/DDBJ databases">
        <title>The Natural Products Discovery Center: Release of the First 8490 Sequenced Strains for Exploring Actinobacteria Biosynthetic Diversity.</title>
        <authorList>
            <person name="Kalkreuter E."/>
            <person name="Kautsar S.A."/>
            <person name="Yang D."/>
            <person name="Bader C.D."/>
            <person name="Teijaro C.N."/>
            <person name="Fluegel L."/>
            <person name="Davis C.M."/>
            <person name="Simpson J.R."/>
            <person name="Lauterbach L."/>
            <person name="Steele A.D."/>
            <person name="Gui C."/>
            <person name="Meng S."/>
            <person name="Li G."/>
            <person name="Viehrig K."/>
            <person name="Ye F."/>
            <person name="Su P."/>
            <person name="Kiefer A.F."/>
            <person name="Nichols A."/>
            <person name="Cepeda A.J."/>
            <person name="Yan W."/>
            <person name="Fan B."/>
            <person name="Jiang Y."/>
            <person name="Adhikari A."/>
            <person name="Zheng C.-J."/>
            <person name="Schuster L."/>
            <person name="Cowan T.M."/>
            <person name="Smanski M.J."/>
            <person name="Chevrette M.G."/>
            <person name="De Carvalho L.P.S."/>
            <person name="Shen B."/>
        </authorList>
    </citation>
    <scope>NUCLEOTIDE SEQUENCE [LARGE SCALE GENOMIC DNA]</scope>
    <source>
        <strain evidence="2 3">NPDC000634</strain>
    </source>
</reference>
<evidence type="ECO:0000313" key="2">
    <source>
        <dbReference type="EMBL" id="MER6982886.1"/>
    </source>
</evidence>
<keyword evidence="2" id="KW-0808">Transferase</keyword>
<dbReference type="GO" id="GO:0004674">
    <property type="term" value="F:protein serine/threonine kinase activity"/>
    <property type="evidence" value="ECO:0007669"/>
    <property type="project" value="UniProtKB-KW"/>
</dbReference>
<organism evidence="2 3">
    <name type="scientific">Streptomyces carpinensis</name>
    <dbReference type="NCBI Taxonomy" id="66369"/>
    <lineage>
        <taxon>Bacteria</taxon>
        <taxon>Bacillati</taxon>
        <taxon>Actinomycetota</taxon>
        <taxon>Actinomycetes</taxon>
        <taxon>Kitasatosporales</taxon>
        <taxon>Streptomycetaceae</taxon>
        <taxon>Streptomyces</taxon>
    </lineage>
</organism>
<keyword evidence="3" id="KW-1185">Reference proteome</keyword>
<keyword evidence="2" id="KW-0418">Kinase</keyword>
<evidence type="ECO:0000256" key="1">
    <source>
        <dbReference type="SAM" id="MobiDB-lite"/>
    </source>
</evidence>